<keyword evidence="1" id="KW-1133">Transmembrane helix</keyword>
<gene>
    <name evidence="2" type="ORF">J2Z64_003037</name>
</gene>
<reference evidence="2" key="1">
    <citation type="submission" date="2021-03" db="EMBL/GenBank/DDBJ databases">
        <title>Genomic Encyclopedia of Type Strains, Phase IV (KMG-IV): sequencing the most valuable type-strain genomes for metagenomic binning, comparative biology and taxonomic classification.</title>
        <authorList>
            <person name="Goeker M."/>
        </authorList>
    </citation>
    <scope>NUCLEOTIDE SEQUENCE</scope>
    <source>
        <strain evidence="2">DSM 107338</strain>
    </source>
</reference>
<keyword evidence="1" id="KW-0812">Transmembrane</keyword>
<dbReference type="EMBL" id="JAGGMB010000010">
    <property type="protein sequence ID" value="MBP2078769.1"/>
    <property type="molecule type" value="Genomic_DNA"/>
</dbReference>
<dbReference type="AlphaFoldDB" id="A0A9X0YUA4"/>
<feature type="transmembrane region" description="Helical" evidence="1">
    <location>
        <begin position="12"/>
        <end position="33"/>
    </location>
</feature>
<keyword evidence="3" id="KW-1185">Reference proteome</keyword>
<feature type="transmembrane region" description="Helical" evidence="1">
    <location>
        <begin position="45"/>
        <end position="65"/>
    </location>
</feature>
<name>A0A9X0YUA4_9BACI</name>
<keyword evidence="1" id="KW-0472">Membrane</keyword>
<sequence length="284" mass="31862">MKQNTSKTKKVIGWVLFLVANGFFCMQIGYLVFHERFQVDYVDNRLFYIINIVCLIILTLAILLILPSTRKLITIISSISVLLIIGHVVLLISSNNEIKNITSISPDWKHVLSIKENVESGEAVYYRSYYGILARPKEVLPDKKIGEFQVEWLADDVGAVTYKAANNTTQQFIATYGDRGSGISYYYVGAQTHGNWQGDNIELVSGPEGIMVTDNGETEMFQWDDIDQFGTLAIVLKKNGEAAWTIALQENFQVDTGTVEANEGNILLYKATMEKNEPIVLSKS</sequence>
<organism evidence="2 3">
    <name type="scientific">Oceanobacillus polygoni</name>
    <dbReference type="NCBI Taxonomy" id="1235259"/>
    <lineage>
        <taxon>Bacteria</taxon>
        <taxon>Bacillati</taxon>
        <taxon>Bacillota</taxon>
        <taxon>Bacilli</taxon>
        <taxon>Bacillales</taxon>
        <taxon>Bacillaceae</taxon>
        <taxon>Oceanobacillus</taxon>
    </lineage>
</organism>
<dbReference type="RefSeq" id="WP_149472717.1">
    <property type="nucleotide sequence ID" value="NZ_JAGGMB010000010.1"/>
</dbReference>
<comment type="caution">
    <text evidence="2">The sequence shown here is derived from an EMBL/GenBank/DDBJ whole genome shotgun (WGS) entry which is preliminary data.</text>
</comment>
<dbReference type="Proteomes" id="UP001138793">
    <property type="component" value="Unassembled WGS sequence"/>
</dbReference>
<feature type="transmembrane region" description="Helical" evidence="1">
    <location>
        <begin position="72"/>
        <end position="92"/>
    </location>
</feature>
<evidence type="ECO:0000313" key="3">
    <source>
        <dbReference type="Proteomes" id="UP001138793"/>
    </source>
</evidence>
<dbReference type="OrthoDB" id="2193366at2"/>
<evidence type="ECO:0000313" key="2">
    <source>
        <dbReference type="EMBL" id="MBP2078769.1"/>
    </source>
</evidence>
<proteinExistence type="predicted"/>
<accession>A0A9X0YUA4</accession>
<protein>
    <submittedName>
        <fullName evidence="2">Uncharacterized protein</fullName>
    </submittedName>
</protein>
<evidence type="ECO:0000256" key="1">
    <source>
        <dbReference type="SAM" id="Phobius"/>
    </source>
</evidence>